<proteinExistence type="predicted"/>
<reference evidence="2" key="1">
    <citation type="submission" date="2021-01" db="EMBL/GenBank/DDBJ databases">
        <authorList>
            <person name="Corre E."/>
            <person name="Pelletier E."/>
            <person name="Niang G."/>
            <person name="Scheremetjew M."/>
            <person name="Finn R."/>
            <person name="Kale V."/>
            <person name="Holt S."/>
            <person name="Cochrane G."/>
            <person name="Meng A."/>
            <person name="Brown T."/>
            <person name="Cohen L."/>
        </authorList>
    </citation>
    <scope>NUCLEOTIDE SEQUENCE</scope>
    <source>
        <strain evidence="2">Grunow 1884</strain>
    </source>
</reference>
<organism evidence="2">
    <name type="scientific">Trieres chinensis</name>
    <name type="common">Marine centric diatom</name>
    <name type="synonym">Odontella sinensis</name>
    <dbReference type="NCBI Taxonomy" id="1514140"/>
    <lineage>
        <taxon>Eukaryota</taxon>
        <taxon>Sar</taxon>
        <taxon>Stramenopiles</taxon>
        <taxon>Ochrophyta</taxon>
        <taxon>Bacillariophyta</taxon>
        <taxon>Mediophyceae</taxon>
        <taxon>Biddulphiophycidae</taxon>
        <taxon>Eupodiscales</taxon>
        <taxon>Parodontellaceae</taxon>
        <taxon>Trieres</taxon>
    </lineage>
</organism>
<accession>A0A7S2EPY5</accession>
<evidence type="ECO:0000313" key="2">
    <source>
        <dbReference type="EMBL" id="CAD9349614.1"/>
    </source>
</evidence>
<dbReference type="AlphaFoldDB" id="A0A7S2EPY5"/>
<evidence type="ECO:0000256" key="1">
    <source>
        <dbReference type="SAM" id="MobiDB-lite"/>
    </source>
</evidence>
<name>A0A7S2EPY5_TRICV</name>
<gene>
    <name evidence="2" type="ORF">OSIN01602_LOCUS15077</name>
</gene>
<sequence length="100" mass="9990">MPCFTTLSKKSSAICKSCSSASVSSWYDESMDARSDESLCPRSGVEGGADGAAGPPPETPAPEEAEVEIDSRPSDLVGVGVGRAAAAFAAAACACACAWA</sequence>
<protein>
    <submittedName>
        <fullName evidence="2">Uncharacterized protein</fullName>
    </submittedName>
</protein>
<dbReference type="EMBL" id="HBGO01026296">
    <property type="protein sequence ID" value="CAD9349614.1"/>
    <property type="molecule type" value="Transcribed_RNA"/>
</dbReference>
<feature type="region of interest" description="Disordered" evidence="1">
    <location>
        <begin position="35"/>
        <end position="65"/>
    </location>
</feature>